<evidence type="ECO:0000259" key="1">
    <source>
        <dbReference type="Pfam" id="PF13358"/>
    </source>
</evidence>
<keyword evidence="3" id="KW-1185">Reference proteome</keyword>
<dbReference type="InterPro" id="IPR038717">
    <property type="entry name" value="Tc1-like_DDE_dom"/>
</dbReference>
<dbReference type="GO" id="GO:0003676">
    <property type="term" value="F:nucleic acid binding"/>
    <property type="evidence" value="ECO:0007669"/>
    <property type="project" value="InterPro"/>
</dbReference>
<evidence type="ECO:0000313" key="2">
    <source>
        <dbReference type="EMBL" id="KAE9390910.1"/>
    </source>
</evidence>
<dbReference type="Gene3D" id="3.30.420.10">
    <property type="entry name" value="Ribonuclease H-like superfamily/Ribonuclease H"/>
    <property type="match status" value="1"/>
</dbReference>
<dbReference type="EMBL" id="ML769642">
    <property type="protein sequence ID" value="KAE9390910.1"/>
    <property type="molecule type" value="Genomic_DNA"/>
</dbReference>
<dbReference type="AlphaFoldDB" id="A0A6A4GZW8"/>
<reference evidence="2" key="1">
    <citation type="journal article" date="2019" name="Environ. Microbiol.">
        <title>Fungal ecological strategies reflected in gene transcription - a case study of two litter decomposers.</title>
        <authorList>
            <person name="Barbi F."/>
            <person name="Kohler A."/>
            <person name="Barry K."/>
            <person name="Baskaran P."/>
            <person name="Daum C."/>
            <person name="Fauchery L."/>
            <person name="Ihrmark K."/>
            <person name="Kuo A."/>
            <person name="LaButti K."/>
            <person name="Lipzen A."/>
            <person name="Morin E."/>
            <person name="Grigoriev I.V."/>
            <person name="Henrissat B."/>
            <person name="Lindahl B."/>
            <person name="Martin F."/>
        </authorList>
    </citation>
    <scope>NUCLEOTIDE SEQUENCE</scope>
    <source>
        <strain evidence="2">JB14</strain>
    </source>
</reference>
<feature type="domain" description="Tc1-like transposase DDE" evidence="1">
    <location>
        <begin position="2"/>
        <end position="106"/>
    </location>
</feature>
<organism evidence="2 3">
    <name type="scientific">Gymnopus androsaceus JB14</name>
    <dbReference type="NCBI Taxonomy" id="1447944"/>
    <lineage>
        <taxon>Eukaryota</taxon>
        <taxon>Fungi</taxon>
        <taxon>Dikarya</taxon>
        <taxon>Basidiomycota</taxon>
        <taxon>Agaricomycotina</taxon>
        <taxon>Agaricomycetes</taxon>
        <taxon>Agaricomycetidae</taxon>
        <taxon>Agaricales</taxon>
        <taxon>Marasmiineae</taxon>
        <taxon>Omphalotaceae</taxon>
        <taxon>Gymnopus</taxon>
    </lineage>
</organism>
<evidence type="ECO:0000313" key="3">
    <source>
        <dbReference type="Proteomes" id="UP000799118"/>
    </source>
</evidence>
<dbReference type="InterPro" id="IPR036397">
    <property type="entry name" value="RNaseH_sf"/>
</dbReference>
<dbReference type="Proteomes" id="UP000799118">
    <property type="component" value="Unassembled WGS sequence"/>
</dbReference>
<dbReference type="OrthoDB" id="2266637at2759"/>
<sequence length="113" mass="12864">VTVDENSKNEHTTARCYGWAPIGQRVESEDVFVRGTYYSLCAAMLVKGYIATRVIEESFDAPKYFSFIIDEVVPQMNAYPAEQSVLVMDNCCIHHSEVLKDTLNSEGYLFSFY</sequence>
<feature type="non-terminal residue" evidence="2">
    <location>
        <position position="113"/>
    </location>
</feature>
<dbReference type="Pfam" id="PF13358">
    <property type="entry name" value="DDE_3"/>
    <property type="match status" value="1"/>
</dbReference>
<protein>
    <recommendedName>
        <fullName evidence="1">Tc1-like transposase DDE domain-containing protein</fullName>
    </recommendedName>
</protein>
<gene>
    <name evidence="2" type="ORF">BT96DRAFT_796174</name>
</gene>
<accession>A0A6A4GZW8</accession>
<feature type="non-terminal residue" evidence="2">
    <location>
        <position position="1"/>
    </location>
</feature>
<name>A0A6A4GZW8_9AGAR</name>
<proteinExistence type="predicted"/>